<name>A0A4Z0P6Z7_9BACT</name>
<keyword evidence="2" id="KW-1185">Reference proteome</keyword>
<evidence type="ECO:0000313" key="2">
    <source>
        <dbReference type="Proteomes" id="UP000298337"/>
    </source>
</evidence>
<dbReference type="Proteomes" id="UP000298337">
    <property type="component" value="Unassembled WGS sequence"/>
</dbReference>
<accession>A0A4Z0P6Z7</accession>
<dbReference type="OrthoDB" id="859288at2"/>
<dbReference type="EMBL" id="SRLA01000002">
    <property type="protein sequence ID" value="TGE07708.1"/>
    <property type="molecule type" value="Genomic_DNA"/>
</dbReference>
<organism evidence="1 2">
    <name type="scientific">Hymenobacter fodinae</name>
    <dbReference type="NCBI Taxonomy" id="2510796"/>
    <lineage>
        <taxon>Bacteria</taxon>
        <taxon>Pseudomonadati</taxon>
        <taxon>Bacteroidota</taxon>
        <taxon>Cytophagia</taxon>
        <taxon>Cytophagales</taxon>
        <taxon>Hymenobacteraceae</taxon>
        <taxon>Hymenobacter</taxon>
    </lineage>
</organism>
<dbReference type="RefSeq" id="WP_135433039.1">
    <property type="nucleotide sequence ID" value="NZ_SRLA01000002.1"/>
</dbReference>
<gene>
    <name evidence="1" type="ORF">EU556_08110</name>
</gene>
<sequence length="674" mass="73895">MAASLILADGQRLPVAADSRVGLTVQANDILKTSSVQSDYSNTLTLADTPEVRAAMEQAQHGMSLSEVPYAQLPCTLETSATEVLPNAVAIVEQHETGKGFEAQVLGGNKNFYAAIEGKKLRELAFNYNTEHDWVLQAAVVGAGHSDYSHVYIYDLYDRGKGGTADSDTVRLWEDELLPSVYARAVWQQIFDEARFKWAGPMPSLFDRLVLPTASALGYSEDFRKSRRLLAGIDHAGGKNTDSGRPYEGRPEVQRVVPFDYTAARYGYVAPTAALVWNPQAHSWKALEPCYVNVSGSVTVNLQNPYGSSQAQLFTYVNGQEIGGGPIVESKKGADSTYVTATTNASKLLLKAGDTITLKIKLNKAKAGIYGTHKWGYEMFTGAVYVMEGNPLPLDSFSVEVLADFPPGGRVRVQDLLPDMTQKDFVKGLIGLFGLTQQTDPYTRLITFTPTGPALQQNAPNAPDWSHKLDSSQPAPRLFHLSGQAQQNWFRWKEDDTNPESAKELGDGMLPCADSTLEAKRDALVLPWAATTTGPNGLLLLPVYKARVGTVSVEQQFDKQSPAPRLVVQTGQTRLVKLTDGKTTETIRPLITTFGGLDFASSLLPAYYTHLAAAYRRPLVLKPSVHLLPPEVTDFNQLQPVWLEAEGAIFYANKLDNWEEDQASTVVELIRLTY</sequence>
<evidence type="ECO:0000313" key="1">
    <source>
        <dbReference type="EMBL" id="TGE07708.1"/>
    </source>
</evidence>
<protein>
    <submittedName>
        <fullName evidence="1">Uncharacterized protein</fullName>
    </submittedName>
</protein>
<reference evidence="1 2" key="1">
    <citation type="submission" date="2019-04" db="EMBL/GenBank/DDBJ databases">
        <authorList>
            <person name="Feng G."/>
            <person name="Zhang J."/>
            <person name="Zhu H."/>
        </authorList>
    </citation>
    <scope>NUCLEOTIDE SEQUENCE [LARGE SCALE GENOMIC DNA]</scope>
    <source>
        <strain evidence="1 2">92R-1</strain>
    </source>
</reference>
<comment type="caution">
    <text evidence="1">The sequence shown here is derived from an EMBL/GenBank/DDBJ whole genome shotgun (WGS) entry which is preliminary data.</text>
</comment>
<proteinExistence type="predicted"/>
<dbReference type="AlphaFoldDB" id="A0A4Z0P6Z7"/>